<keyword evidence="1" id="KW-0812">Transmembrane</keyword>
<keyword evidence="1" id="KW-0472">Membrane</keyword>
<keyword evidence="1" id="KW-1133">Transmembrane helix</keyword>
<feature type="domain" description="DUF5808" evidence="3">
    <location>
        <begin position="330"/>
        <end position="354"/>
    </location>
</feature>
<keyword evidence="6" id="KW-1185">Reference proteome</keyword>
<dbReference type="Pfam" id="PF19124">
    <property type="entry name" value="DUF5808"/>
    <property type="match status" value="1"/>
</dbReference>
<dbReference type="GO" id="GO:0009636">
    <property type="term" value="P:response to toxic substance"/>
    <property type="evidence" value="ECO:0007669"/>
    <property type="project" value="TreeGrafter"/>
</dbReference>
<dbReference type="PIRSF" id="PIRSF032908">
    <property type="entry name" value="UCP032908"/>
    <property type="match status" value="1"/>
</dbReference>
<accession>A0A1S9I409</accession>
<dbReference type="AlphaFoldDB" id="A0A1S9I409"/>
<dbReference type="InterPro" id="IPR014574">
    <property type="entry name" value="UCP032908"/>
</dbReference>
<dbReference type="Proteomes" id="UP000190206">
    <property type="component" value="Unassembled WGS sequence"/>
</dbReference>
<sequence>MNENLFLSMFLVFYNLLVLIIQIVTPKTTRKDIFLGVRIPEDESEKIEIKNIYKSFVLWNIIISLPIIFIFSFIVYKSNNIGLFILFIFIYIFISFLIYLKFNNDVKKLKSNKNWFKNKKQVIAIDTEFSSENPNKSLISPWWFLIHILIILITIFINIKAYPNLPNKVATHWDFNGNINRYENKSTFLIYQMPLIELFMNNIFFLCYKIIGWSKKQINAYNPEESKIRNKLFRHISSIYITFTSIGMTILLSLIDFQIMNIISISNNTLLYFSLIFTLLIVVITIVLGLKVGQGGSKLKLKYTNENKNDFINKDDDDHWILGNTVYYNKEDPSLFIEKRFGIGWTINAGRPLGLAIYIVTILLIIVAIISAFLAKLSNLKL</sequence>
<feature type="transmembrane region" description="Helical" evidence="1">
    <location>
        <begin position="270"/>
        <end position="290"/>
    </location>
</feature>
<evidence type="ECO:0000259" key="2">
    <source>
        <dbReference type="Pfam" id="PF07853"/>
    </source>
</evidence>
<feature type="transmembrane region" description="Helical" evidence="1">
    <location>
        <begin position="81"/>
        <end position="100"/>
    </location>
</feature>
<gene>
    <name evidence="4" type="ORF">BS637_04895</name>
    <name evidence="5" type="ORF">BS638_09145</name>
</gene>
<feature type="transmembrane region" description="Helical" evidence="1">
    <location>
        <begin position="355"/>
        <end position="375"/>
    </location>
</feature>
<evidence type="ECO:0000313" key="5">
    <source>
        <dbReference type="EMBL" id="OOO65067.1"/>
    </source>
</evidence>
<feature type="transmembrane region" description="Helical" evidence="1">
    <location>
        <begin position="6"/>
        <end position="25"/>
    </location>
</feature>
<dbReference type="RefSeq" id="WP_078023657.1">
    <property type="nucleotide sequence ID" value="NZ_JADPGM010000004.1"/>
</dbReference>
<organism evidence="5 7">
    <name type="scientific">Clostridium tepidum</name>
    <dbReference type="NCBI Taxonomy" id="1962263"/>
    <lineage>
        <taxon>Bacteria</taxon>
        <taxon>Bacillati</taxon>
        <taxon>Bacillota</taxon>
        <taxon>Clostridia</taxon>
        <taxon>Eubacteriales</taxon>
        <taxon>Clostridiaceae</taxon>
        <taxon>Clostridium</taxon>
    </lineage>
</organism>
<proteinExistence type="predicted"/>
<comment type="caution">
    <text evidence="5">The sequence shown here is derived from an EMBL/GenBank/DDBJ whole genome shotgun (WGS) entry which is preliminary data.</text>
</comment>
<dbReference type="PANTHER" id="PTHR37810">
    <property type="entry name" value="IMMUNITY PROTEIN SDPI"/>
    <property type="match status" value="1"/>
</dbReference>
<dbReference type="OrthoDB" id="9808690at2"/>
<reference evidence="4 6" key="1">
    <citation type="submission" date="2016-12" db="EMBL/GenBank/DDBJ databases">
        <title>Clostridium tepidum sp. nov., a close relative of Clostridium sporogenes and Clostridium botulinum Group I.</title>
        <authorList>
            <person name="Dobritsa A.P."/>
            <person name="Kutumbaka K."/>
            <person name="Werner K."/>
            <person name="Samadpour M."/>
        </authorList>
    </citation>
    <scope>NUCLEOTIDE SEQUENCE [LARGE SCALE GENOMIC DNA]</scope>
    <source>
        <strain evidence="4 6">PE</strain>
    </source>
</reference>
<dbReference type="InterPro" id="IPR043831">
    <property type="entry name" value="DUF5808"/>
</dbReference>
<feature type="transmembrane region" description="Helical" evidence="1">
    <location>
        <begin position="188"/>
        <end position="211"/>
    </location>
</feature>
<name>A0A1S9I409_9CLOT</name>
<dbReference type="Proteomes" id="UP000190256">
    <property type="component" value="Unassembled WGS sequence"/>
</dbReference>
<dbReference type="STRING" id="1962263.BS637_04895"/>
<feature type="domain" description="DUF1648" evidence="2">
    <location>
        <begin position="149"/>
        <end position="196"/>
    </location>
</feature>
<dbReference type="Pfam" id="PF07853">
    <property type="entry name" value="DUF1648"/>
    <property type="match status" value="1"/>
</dbReference>
<evidence type="ECO:0000313" key="7">
    <source>
        <dbReference type="Proteomes" id="UP000190256"/>
    </source>
</evidence>
<evidence type="ECO:0000256" key="1">
    <source>
        <dbReference type="SAM" id="Phobius"/>
    </source>
</evidence>
<feature type="transmembrane region" description="Helical" evidence="1">
    <location>
        <begin position="232"/>
        <end position="255"/>
    </location>
</feature>
<dbReference type="EMBL" id="MRAE01000021">
    <property type="protein sequence ID" value="OOO65067.1"/>
    <property type="molecule type" value="Genomic_DNA"/>
</dbReference>
<reference evidence="5 7" key="2">
    <citation type="submission" date="2016-12" db="EMBL/GenBank/DDBJ databases">
        <title>Clostridium tepidum sp. nov., a close relative of Clostridium sporogenes and Clostridium botulinum Group I.</title>
        <authorList>
            <person name="Dobritsa A.P."/>
            <person name="Kutumbaka K.K."/>
            <person name="Werner K."/>
            <person name="Wiedmann M."/>
            <person name="Asmus A."/>
            <person name="Samadpour M."/>
        </authorList>
    </citation>
    <scope>NUCLEOTIDE SEQUENCE [LARGE SCALE GENOMIC DNA]</scope>
    <source>
        <strain evidence="5 7">IEH 97212</strain>
    </source>
</reference>
<evidence type="ECO:0000313" key="4">
    <source>
        <dbReference type="EMBL" id="OOO62629.1"/>
    </source>
</evidence>
<protein>
    <recommendedName>
        <fullName evidence="8">DUF1648 domain-containing protein</fullName>
    </recommendedName>
</protein>
<dbReference type="EMBL" id="MRAD01000004">
    <property type="protein sequence ID" value="OOO62629.1"/>
    <property type="molecule type" value="Genomic_DNA"/>
</dbReference>
<evidence type="ECO:0000313" key="6">
    <source>
        <dbReference type="Proteomes" id="UP000190206"/>
    </source>
</evidence>
<evidence type="ECO:0008006" key="8">
    <source>
        <dbReference type="Google" id="ProtNLM"/>
    </source>
</evidence>
<dbReference type="PANTHER" id="PTHR37810:SF9">
    <property type="entry name" value="MEMBRANE PROTEIN"/>
    <property type="match status" value="1"/>
</dbReference>
<feature type="transmembrane region" description="Helical" evidence="1">
    <location>
        <begin position="142"/>
        <end position="159"/>
    </location>
</feature>
<feature type="transmembrane region" description="Helical" evidence="1">
    <location>
        <begin position="56"/>
        <end position="75"/>
    </location>
</feature>
<evidence type="ECO:0000259" key="3">
    <source>
        <dbReference type="Pfam" id="PF19124"/>
    </source>
</evidence>
<dbReference type="InterPro" id="IPR012867">
    <property type="entry name" value="DUF1648"/>
</dbReference>